<dbReference type="OrthoDB" id="2019940at2759"/>
<reference evidence="9 10" key="1">
    <citation type="journal article" date="2018" name="Mol. Biol. Evol.">
        <title>Analysis of the draft genome of the red seaweed Gracilariopsis chorda provides insights into genome size evolution in Rhodophyta.</title>
        <authorList>
            <person name="Lee J."/>
            <person name="Yang E.C."/>
            <person name="Graf L."/>
            <person name="Yang J.H."/>
            <person name="Qiu H."/>
            <person name="Zel Zion U."/>
            <person name="Chan C.X."/>
            <person name="Stephens T.G."/>
            <person name="Weber A.P.M."/>
            <person name="Boo G.H."/>
            <person name="Boo S.M."/>
            <person name="Kim K.M."/>
            <person name="Shin Y."/>
            <person name="Jung M."/>
            <person name="Lee S.J."/>
            <person name="Yim H.S."/>
            <person name="Lee J.H."/>
            <person name="Bhattacharya D."/>
            <person name="Yoon H.S."/>
        </authorList>
    </citation>
    <scope>NUCLEOTIDE SEQUENCE [LARGE SCALE GENOMIC DNA]</scope>
    <source>
        <strain evidence="9 10">SKKU-2015</strain>
        <tissue evidence="9">Whole body</tissue>
    </source>
</reference>
<name>A0A2V3J7C1_9FLOR</name>
<dbReference type="Pfam" id="PF03567">
    <property type="entry name" value="Sulfotransfer_2"/>
    <property type="match status" value="1"/>
</dbReference>
<evidence type="ECO:0000256" key="3">
    <source>
        <dbReference type="ARBA" id="ARBA00022679"/>
    </source>
</evidence>
<comment type="caution">
    <text evidence="9">The sequence shown here is derived from an EMBL/GenBank/DDBJ whole genome shotgun (WGS) entry which is preliminary data.</text>
</comment>
<evidence type="ECO:0000256" key="5">
    <source>
        <dbReference type="ARBA" id="ARBA00022989"/>
    </source>
</evidence>
<dbReference type="PANTHER" id="PTHR12137:SF54">
    <property type="entry name" value="CARBOHYDRATE SULFOTRANSFERASE"/>
    <property type="match status" value="1"/>
</dbReference>
<dbReference type="InterPro" id="IPR005331">
    <property type="entry name" value="Sulfotransferase"/>
</dbReference>
<evidence type="ECO:0000313" key="9">
    <source>
        <dbReference type="EMBL" id="PXF49857.1"/>
    </source>
</evidence>
<dbReference type="EMBL" id="NBIV01000001">
    <property type="protein sequence ID" value="PXF49857.1"/>
    <property type="molecule type" value="Genomic_DNA"/>
</dbReference>
<keyword evidence="10" id="KW-1185">Reference proteome</keyword>
<keyword evidence="6" id="KW-0333">Golgi apparatus</keyword>
<evidence type="ECO:0000256" key="6">
    <source>
        <dbReference type="ARBA" id="ARBA00023034"/>
    </source>
</evidence>
<dbReference type="GO" id="GO:0008146">
    <property type="term" value="F:sulfotransferase activity"/>
    <property type="evidence" value="ECO:0007669"/>
    <property type="project" value="InterPro"/>
</dbReference>
<gene>
    <name evidence="9" type="ORF">BWQ96_00017</name>
</gene>
<dbReference type="GO" id="GO:0000139">
    <property type="term" value="C:Golgi membrane"/>
    <property type="evidence" value="ECO:0007669"/>
    <property type="project" value="UniProtKB-SubCell"/>
</dbReference>
<keyword evidence="5" id="KW-1133">Transmembrane helix</keyword>
<protein>
    <submittedName>
        <fullName evidence="9">Carbohydrate sulfotransferase 9</fullName>
    </submittedName>
</protein>
<evidence type="ECO:0000256" key="2">
    <source>
        <dbReference type="ARBA" id="ARBA00006339"/>
    </source>
</evidence>
<evidence type="ECO:0000256" key="1">
    <source>
        <dbReference type="ARBA" id="ARBA00004323"/>
    </source>
</evidence>
<dbReference type="AlphaFoldDB" id="A0A2V3J7C1"/>
<dbReference type="PANTHER" id="PTHR12137">
    <property type="entry name" value="CARBOHYDRATE SULFOTRANSFERASE"/>
    <property type="match status" value="1"/>
</dbReference>
<organism evidence="9 10">
    <name type="scientific">Gracilariopsis chorda</name>
    <dbReference type="NCBI Taxonomy" id="448386"/>
    <lineage>
        <taxon>Eukaryota</taxon>
        <taxon>Rhodophyta</taxon>
        <taxon>Florideophyceae</taxon>
        <taxon>Rhodymeniophycidae</taxon>
        <taxon>Gracilariales</taxon>
        <taxon>Gracilariaceae</taxon>
        <taxon>Gracilariopsis</taxon>
    </lineage>
</organism>
<evidence type="ECO:0000256" key="7">
    <source>
        <dbReference type="ARBA" id="ARBA00023136"/>
    </source>
</evidence>
<sequence length="381" mass="44054">MFSSLPIPSSARHRAATAYKKQLSNSVRVMLLAVPPLMFLATALRTYGSPGNGTSSSHTATTLMSRVREMSAMGDDSLNEVSLREQIRSACRLCSRSVPTDISTLRSYGPAYSSIIVSHRLKVVYVPVFKVATTSTMWQIAYLESNAHILNTTGDDLEIALHDMDHPAWYHHAIYRWDDARIEQVLQDPSYLKFGFVRDPYDRLISAYIDKIMRPSIDSPEYQDQMYSLFGDDQPSRAAGNITKPSFESFVRSIAHVLKQPRVQRSHNHVLYENNRSRRDLHWRPQLELLHPDIIPFDFVGKFDSLAYDRLLVMQWMYQHTSRRMRDDVLHKRHSTDPRQKKNFLGIIRNNQDLRQLIVDTYRQDFETFNFPIELPPPAPL</sequence>
<comment type="subcellular location">
    <subcellularLocation>
        <location evidence="1">Golgi apparatus membrane</location>
        <topology evidence="1">Single-pass type II membrane protein</topology>
    </subcellularLocation>
</comment>
<evidence type="ECO:0000256" key="8">
    <source>
        <dbReference type="ARBA" id="ARBA00023180"/>
    </source>
</evidence>
<keyword evidence="7" id="KW-0472">Membrane</keyword>
<comment type="similarity">
    <text evidence="2">Belongs to the sulfotransferase 2 family.</text>
</comment>
<keyword evidence="4" id="KW-0812">Transmembrane</keyword>
<evidence type="ECO:0000256" key="4">
    <source>
        <dbReference type="ARBA" id="ARBA00022692"/>
    </source>
</evidence>
<keyword evidence="3 9" id="KW-0808">Transferase</keyword>
<dbReference type="InterPro" id="IPR018011">
    <property type="entry name" value="Carb_sulfotrans_8-10"/>
</dbReference>
<keyword evidence="8" id="KW-0325">Glycoprotein</keyword>
<dbReference type="Proteomes" id="UP000247409">
    <property type="component" value="Unassembled WGS sequence"/>
</dbReference>
<evidence type="ECO:0000313" key="10">
    <source>
        <dbReference type="Proteomes" id="UP000247409"/>
    </source>
</evidence>
<proteinExistence type="inferred from homology"/>
<accession>A0A2V3J7C1</accession>
<dbReference type="STRING" id="448386.A0A2V3J7C1"/>
<dbReference type="GO" id="GO:0016051">
    <property type="term" value="P:carbohydrate biosynthetic process"/>
    <property type="evidence" value="ECO:0007669"/>
    <property type="project" value="InterPro"/>
</dbReference>